<dbReference type="InterPro" id="IPR001841">
    <property type="entry name" value="Znf_RING"/>
</dbReference>
<dbReference type="Proteomes" id="UP000271241">
    <property type="component" value="Unassembled WGS sequence"/>
</dbReference>
<dbReference type="GO" id="GO:0008270">
    <property type="term" value="F:zinc ion binding"/>
    <property type="evidence" value="ECO:0007669"/>
    <property type="project" value="UniProtKB-KW"/>
</dbReference>
<dbReference type="STRING" id="78915.A0A4P9XN92"/>
<keyword evidence="1" id="KW-0479">Metal-binding</keyword>
<keyword evidence="2 4" id="KW-0863">Zinc-finger</keyword>
<keyword evidence="3" id="KW-0862">Zinc</keyword>
<feature type="compositionally biased region" description="Low complexity" evidence="5">
    <location>
        <begin position="157"/>
        <end position="183"/>
    </location>
</feature>
<evidence type="ECO:0000256" key="2">
    <source>
        <dbReference type="ARBA" id="ARBA00022771"/>
    </source>
</evidence>
<dbReference type="SUPFAM" id="SSF57850">
    <property type="entry name" value="RING/U-box"/>
    <property type="match status" value="1"/>
</dbReference>
<organism evidence="7 8">
    <name type="scientific">Thamnocephalis sphaerospora</name>
    <dbReference type="NCBI Taxonomy" id="78915"/>
    <lineage>
        <taxon>Eukaryota</taxon>
        <taxon>Fungi</taxon>
        <taxon>Fungi incertae sedis</taxon>
        <taxon>Zoopagomycota</taxon>
        <taxon>Zoopagomycotina</taxon>
        <taxon>Zoopagomycetes</taxon>
        <taxon>Zoopagales</taxon>
        <taxon>Sigmoideomycetaceae</taxon>
        <taxon>Thamnocephalis</taxon>
    </lineage>
</organism>
<dbReference type="PANTHER" id="PTHR23041:SF78">
    <property type="entry name" value="E3 UBIQUITIN-PROTEIN LIGASE RNF4"/>
    <property type="match status" value="1"/>
</dbReference>
<dbReference type="InterPro" id="IPR047134">
    <property type="entry name" value="RNF4"/>
</dbReference>
<dbReference type="InterPro" id="IPR017907">
    <property type="entry name" value="Znf_RING_CS"/>
</dbReference>
<feature type="compositionally biased region" description="Polar residues" evidence="5">
    <location>
        <begin position="98"/>
        <end position="110"/>
    </location>
</feature>
<gene>
    <name evidence="7" type="ORF">THASP1DRAFT_24962</name>
</gene>
<feature type="domain" description="RING-type" evidence="6">
    <location>
        <begin position="198"/>
        <end position="236"/>
    </location>
</feature>
<feature type="compositionally biased region" description="Basic and acidic residues" evidence="5">
    <location>
        <begin position="138"/>
        <end position="150"/>
    </location>
</feature>
<sequence>MPSHVLPDFLLPSAFQEPCAALSSLATDYPTPPTGEVESSDQPHHHVLATPYAPTSDERLPSSHPPCSPLPSTCASSRRASTPPPVVALDGNDDEQTESCVRTAEQSQSSRPTRREAARRKRTRGQDDDDDDDDDDGPEMHKGARTDTRCSRRARLAYAKASSSTPAAASSSASAPASVPAQRSQRRKRRPARPPIQCCICLDPPREVTSTECGHLFCRDCVLTALSAKPACPICRRKQNASHLVTLELKLSTAWRAQR</sequence>
<evidence type="ECO:0000313" key="8">
    <source>
        <dbReference type="Proteomes" id="UP000271241"/>
    </source>
</evidence>
<feature type="compositionally biased region" description="Acidic residues" evidence="5">
    <location>
        <begin position="127"/>
        <end position="137"/>
    </location>
</feature>
<evidence type="ECO:0000256" key="1">
    <source>
        <dbReference type="ARBA" id="ARBA00022723"/>
    </source>
</evidence>
<evidence type="ECO:0000313" key="7">
    <source>
        <dbReference type="EMBL" id="RKP06780.1"/>
    </source>
</evidence>
<evidence type="ECO:0000256" key="4">
    <source>
        <dbReference type="PROSITE-ProRule" id="PRU00175"/>
    </source>
</evidence>
<evidence type="ECO:0000259" key="6">
    <source>
        <dbReference type="PROSITE" id="PS50089"/>
    </source>
</evidence>
<accession>A0A4P9XN92</accession>
<dbReference type="PROSITE" id="PS50089">
    <property type="entry name" value="ZF_RING_2"/>
    <property type="match status" value="1"/>
</dbReference>
<dbReference type="Gene3D" id="3.30.40.10">
    <property type="entry name" value="Zinc/RING finger domain, C3HC4 (zinc finger)"/>
    <property type="match status" value="1"/>
</dbReference>
<dbReference type="PANTHER" id="PTHR23041">
    <property type="entry name" value="RING FINGER DOMAIN-CONTAINING"/>
    <property type="match status" value="1"/>
</dbReference>
<evidence type="ECO:0000256" key="5">
    <source>
        <dbReference type="SAM" id="MobiDB-lite"/>
    </source>
</evidence>
<evidence type="ECO:0000256" key="3">
    <source>
        <dbReference type="ARBA" id="ARBA00022833"/>
    </source>
</evidence>
<feature type="region of interest" description="Disordered" evidence="5">
    <location>
        <begin position="25"/>
        <end position="189"/>
    </location>
</feature>
<proteinExistence type="predicted"/>
<reference evidence="8" key="1">
    <citation type="journal article" date="2018" name="Nat. Microbiol.">
        <title>Leveraging single-cell genomics to expand the fungal tree of life.</title>
        <authorList>
            <person name="Ahrendt S.R."/>
            <person name="Quandt C.A."/>
            <person name="Ciobanu D."/>
            <person name="Clum A."/>
            <person name="Salamov A."/>
            <person name="Andreopoulos B."/>
            <person name="Cheng J.F."/>
            <person name="Woyke T."/>
            <person name="Pelin A."/>
            <person name="Henrissat B."/>
            <person name="Reynolds N.K."/>
            <person name="Benny G.L."/>
            <person name="Smith M.E."/>
            <person name="James T.Y."/>
            <person name="Grigoriev I.V."/>
        </authorList>
    </citation>
    <scope>NUCLEOTIDE SEQUENCE [LARGE SCALE GENOMIC DNA]</scope>
    <source>
        <strain evidence="8">RSA 1356</strain>
    </source>
</reference>
<dbReference type="Pfam" id="PF13639">
    <property type="entry name" value="zf-RING_2"/>
    <property type="match status" value="1"/>
</dbReference>
<protein>
    <recommendedName>
        <fullName evidence="6">RING-type domain-containing protein</fullName>
    </recommendedName>
</protein>
<dbReference type="PROSITE" id="PS00518">
    <property type="entry name" value="ZF_RING_1"/>
    <property type="match status" value="1"/>
</dbReference>
<dbReference type="InterPro" id="IPR013083">
    <property type="entry name" value="Znf_RING/FYVE/PHD"/>
</dbReference>
<name>A0A4P9XN92_9FUNG</name>
<dbReference type="OrthoDB" id="6270329at2759"/>
<dbReference type="EMBL" id="KZ992819">
    <property type="protein sequence ID" value="RKP06780.1"/>
    <property type="molecule type" value="Genomic_DNA"/>
</dbReference>
<keyword evidence="8" id="KW-1185">Reference proteome</keyword>
<dbReference type="AlphaFoldDB" id="A0A4P9XN92"/>
<dbReference type="SMART" id="SM00184">
    <property type="entry name" value="RING"/>
    <property type="match status" value="1"/>
</dbReference>